<dbReference type="AlphaFoldDB" id="A0A0A8XW83"/>
<proteinExistence type="predicted"/>
<reference evidence="1" key="2">
    <citation type="journal article" date="2015" name="Data Brief">
        <title>Shoot transcriptome of the giant reed, Arundo donax.</title>
        <authorList>
            <person name="Barrero R.A."/>
            <person name="Guerrero F.D."/>
            <person name="Moolhuijzen P."/>
            <person name="Goolsby J.A."/>
            <person name="Tidwell J."/>
            <person name="Bellgard S.E."/>
            <person name="Bellgard M.I."/>
        </authorList>
    </citation>
    <scope>NUCLEOTIDE SEQUENCE</scope>
    <source>
        <tissue evidence="1">Shoot tissue taken approximately 20 cm above the soil surface</tissue>
    </source>
</reference>
<name>A0A0A8XW83_ARUDO</name>
<organism evidence="1">
    <name type="scientific">Arundo donax</name>
    <name type="common">Giant reed</name>
    <name type="synonym">Donax arundinaceus</name>
    <dbReference type="NCBI Taxonomy" id="35708"/>
    <lineage>
        <taxon>Eukaryota</taxon>
        <taxon>Viridiplantae</taxon>
        <taxon>Streptophyta</taxon>
        <taxon>Embryophyta</taxon>
        <taxon>Tracheophyta</taxon>
        <taxon>Spermatophyta</taxon>
        <taxon>Magnoliopsida</taxon>
        <taxon>Liliopsida</taxon>
        <taxon>Poales</taxon>
        <taxon>Poaceae</taxon>
        <taxon>PACMAD clade</taxon>
        <taxon>Arundinoideae</taxon>
        <taxon>Arundineae</taxon>
        <taxon>Arundo</taxon>
    </lineage>
</organism>
<reference evidence="1" key="1">
    <citation type="submission" date="2014-09" db="EMBL/GenBank/DDBJ databases">
        <authorList>
            <person name="Magalhaes I.L.F."/>
            <person name="Oliveira U."/>
            <person name="Santos F.R."/>
            <person name="Vidigal T.H.D.A."/>
            <person name="Brescovit A.D."/>
            <person name="Santos A.J."/>
        </authorList>
    </citation>
    <scope>NUCLEOTIDE SEQUENCE</scope>
    <source>
        <tissue evidence="1">Shoot tissue taken approximately 20 cm above the soil surface</tissue>
    </source>
</reference>
<accession>A0A0A8XW83</accession>
<sequence length="47" mass="5098">MSSPAKRMSWCTPPAATTARWKCLAISTVSRSARATMVISTSHCRCP</sequence>
<evidence type="ECO:0000313" key="1">
    <source>
        <dbReference type="EMBL" id="JAD17013.1"/>
    </source>
</evidence>
<dbReference type="EMBL" id="GBRH01280882">
    <property type="protein sequence ID" value="JAD17013.1"/>
    <property type="molecule type" value="Transcribed_RNA"/>
</dbReference>
<protein>
    <submittedName>
        <fullName evidence="1">Uncharacterized protein</fullName>
    </submittedName>
</protein>